<sequence length="327" mass="36753">MYHIIVNPTSSSGKGMDAWREIKDILDRKNVAYKVYVLRKPGEATMVAGKLTAGRNMALNETAAMDQSKEVVRGNEEDINILVIGGDGTLNEVLNGIQEFDHTTLSCIQTGSGNDFARNMHLEKNVERAITHLLENPEEIALDYGEVTTNHQGSSAKRFLISSGVGYDANICEEVSRSRLKMVLNKIHLGKLVYVLIGVKQIFAKKTVRAKLYLDDAPVMKLPELFFVVGMNHMYEGGGIPFCPNADPTDGRLDVCLVKGMSRLKLLLAVVLVYFKKHLLFKDITNHRCKKMRLVTETPQWIHMDGETPYQVSEIIWESKGKLRFVR</sequence>
<keyword evidence="7" id="KW-0443">Lipid metabolism</keyword>
<evidence type="ECO:0000313" key="10">
    <source>
        <dbReference type="EMBL" id="QNL99477.1"/>
    </source>
</evidence>
<evidence type="ECO:0000259" key="9">
    <source>
        <dbReference type="PROSITE" id="PS50146"/>
    </source>
</evidence>
<dbReference type="AlphaFoldDB" id="A0A7G9FLP6"/>
<feature type="domain" description="DAGKc" evidence="9">
    <location>
        <begin position="1"/>
        <end position="151"/>
    </location>
</feature>
<name>A0A7G9FLP6_9FIRM</name>
<evidence type="ECO:0000256" key="4">
    <source>
        <dbReference type="ARBA" id="ARBA00022741"/>
    </source>
</evidence>
<evidence type="ECO:0000256" key="3">
    <source>
        <dbReference type="ARBA" id="ARBA00022679"/>
    </source>
</evidence>
<dbReference type="PROSITE" id="PS50146">
    <property type="entry name" value="DAGK"/>
    <property type="match status" value="1"/>
</dbReference>
<dbReference type="GO" id="GO:0016301">
    <property type="term" value="F:kinase activity"/>
    <property type="evidence" value="ECO:0007669"/>
    <property type="project" value="UniProtKB-KW"/>
</dbReference>
<gene>
    <name evidence="10" type="ORF">H9Q76_12295</name>
</gene>
<dbReference type="KEGG" id="wcp:H9Q76_12295"/>
<dbReference type="PANTHER" id="PTHR12358:SF54">
    <property type="entry name" value="SPHINGOSINE KINASE RELATED PROTEIN"/>
    <property type="match status" value="1"/>
</dbReference>
<dbReference type="InterPro" id="IPR001206">
    <property type="entry name" value="Diacylglycerol_kinase_cat_dom"/>
</dbReference>
<keyword evidence="5 10" id="KW-0418">Kinase</keyword>
<comment type="cofactor">
    <cofactor evidence="1">
        <name>Mg(2+)</name>
        <dbReference type="ChEBI" id="CHEBI:18420"/>
    </cofactor>
</comment>
<evidence type="ECO:0000256" key="1">
    <source>
        <dbReference type="ARBA" id="ARBA00001946"/>
    </source>
</evidence>
<proteinExistence type="inferred from homology"/>
<organism evidence="10 11">
    <name type="scientific">Wujia chipingensis</name>
    <dbReference type="NCBI Taxonomy" id="2763670"/>
    <lineage>
        <taxon>Bacteria</taxon>
        <taxon>Bacillati</taxon>
        <taxon>Bacillota</taxon>
        <taxon>Clostridia</taxon>
        <taxon>Lachnospirales</taxon>
        <taxon>Lachnospiraceae</taxon>
        <taxon>Wujia</taxon>
    </lineage>
</organism>
<keyword evidence="4" id="KW-0547">Nucleotide-binding</keyword>
<protein>
    <submittedName>
        <fullName evidence="10">YegS/Rv2252/BmrU family lipid kinase</fullName>
    </submittedName>
</protein>
<evidence type="ECO:0000256" key="7">
    <source>
        <dbReference type="ARBA" id="ARBA00023209"/>
    </source>
</evidence>
<dbReference type="Pfam" id="PF19279">
    <property type="entry name" value="YegS_C"/>
    <property type="match status" value="1"/>
</dbReference>
<dbReference type="NCBIfam" id="TIGR00147">
    <property type="entry name" value="YegS/Rv2252/BmrU family lipid kinase"/>
    <property type="match status" value="1"/>
</dbReference>
<dbReference type="GO" id="GO:0008654">
    <property type="term" value="P:phospholipid biosynthetic process"/>
    <property type="evidence" value="ECO:0007669"/>
    <property type="project" value="UniProtKB-KW"/>
</dbReference>
<keyword evidence="7" id="KW-0594">Phospholipid biosynthesis</keyword>
<accession>A0A7G9FLP6</accession>
<evidence type="ECO:0000256" key="2">
    <source>
        <dbReference type="ARBA" id="ARBA00005983"/>
    </source>
</evidence>
<comment type="similarity">
    <text evidence="2">Belongs to the diacylglycerol/lipid kinase family.</text>
</comment>
<dbReference type="GO" id="GO:0005524">
    <property type="term" value="F:ATP binding"/>
    <property type="evidence" value="ECO:0007669"/>
    <property type="project" value="UniProtKB-KW"/>
</dbReference>
<evidence type="ECO:0000256" key="6">
    <source>
        <dbReference type="ARBA" id="ARBA00022840"/>
    </source>
</evidence>
<evidence type="ECO:0000256" key="8">
    <source>
        <dbReference type="ARBA" id="ARBA00023264"/>
    </source>
</evidence>
<dbReference type="InterPro" id="IPR050187">
    <property type="entry name" value="Lipid_Phosphate_FormReg"/>
</dbReference>
<dbReference type="InterPro" id="IPR045540">
    <property type="entry name" value="YegS/DAGK_C"/>
</dbReference>
<dbReference type="EMBL" id="CP060632">
    <property type="protein sequence ID" value="QNL99477.1"/>
    <property type="molecule type" value="Genomic_DNA"/>
</dbReference>
<dbReference type="InterPro" id="IPR016064">
    <property type="entry name" value="NAD/diacylglycerol_kinase_sf"/>
</dbReference>
<dbReference type="RefSeq" id="WP_249321229.1">
    <property type="nucleotide sequence ID" value="NZ_CP060632.1"/>
</dbReference>
<keyword evidence="7" id="KW-0444">Lipid biosynthesis</keyword>
<reference evidence="10 11" key="1">
    <citation type="submission" date="2020-08" db="EMBL/GenBank/DDBJ databases">
        <authorList>
            <person name="Liu C."/>
            <person name="Sun Q."/>
        </authorList>
    </citation>
    <scope>NUCLEOTIDE SEQUENCE [LARGE SCALE GENOMIC DNA]</scope>
    <source>
        <strain evidence="10 11">NSJ-4</strain>
    </source>
</reference>
<keyword evidence="11" id="KW-1185">Reference proteome</keyword>
<dbReference type="Gene3D" id="2.60.200.40">
    <property type="match status" value="1"/>
</dbReference>
<dbReference type="Gene3D" id="3.40.50.10330">
    <property type="entry name" value="Probable inorganic polyphosphate/atp-NAD kinase, domain 1"/>
    <property type="match status" value="1"/>
</dbReference>
<dbReference type="Proteomes" id="UP000515819">
    <property type="component" value="Chromosome"/>
</dbReference>
<dbReference type="PANTHER" id="PTHR12358">
    <property type="entry name" value="SPHINGOSINE KINASE"/>
    <property type="match status" value="1"/>
</dbReference>
<dbReference type="InterPro" id="IPR005218">
    <property type="entry name" value="Diacylglycerol/lipid_kinase"/>
</dbReference>
<evidence type="ECO:0000313" key="11">
    <source>
        <dbReference type="Proteomes" id="UP000515819"/>
    </source>
</evidence>
<dbReference type="Pfam" id="PF00781">
    <property type="entry name" value="DAGK_cat"/>
    <property type="match status" value="1"/>
</dbReference>
<dbReference type="InterPro" id="IPR017438">
    <property type="entry name" value="ATP-NAD_kinase_N"/>
</dbReference>
<dbReference type="SUPFAM" id="SSF111331">
    <property type="entry name" value="NAD kinase/diacylglycerol kinase-like"/>
    <property type="match status" value="1"/>
</dbReference>
<keyword evidence="3" id="KW-0808">Transferase</keyword>
<keyword evidence="6" id="KW-0067">ATP-binding</keyword>
<keyword evidence="8" id="KW-1208">Phospholipid metabolism</keyword>
<evidence type="ECO:0000256" key="5">
    <source>
        <dbReference type="ARBA" id="ARBA00022777"/>
    </source>
</evidence>